<dbReference type="STRING" id="395493.BegalDRAFT_1894"/>
<name>I3CGM5_9GAMM</name>
<dbReference type="GO" id="GO:0004057">
    <property type="term" value="F:arginyl-tRNA--protein transferase activity"/>
    <property type="evidence" value="ECO:0007669"/>
    <property type="project" value="InterPro"/>
</dbReference>
<gene>
    <name evidence="4" type="primary">bpt</name>
    <name evidence="7" type="ORF">BegalDRAFT_1894</name>
</gene>
<feature type="domain" description="N-end aminoacyl transferase N-terminal" evidence="5">
    <location>
        <begin position="15"/>
        <end position="85"/>
    </location>
</feature>
<dbReference type="Proteomes" id="UP000005744">
    <property type="component" value="Unassembled WGS sequence"/>
</dbReference>
<dbReference type="NCBIfam" id="NF002346">
    <property type="entry name" value="PRK01305.2-3"/>
    <property type="match status" value="1"/>
</dbReference>
<dbReference type="PIRSF" id="PIRSF037208">
    <property type="entry name" value="ATE_pro_prd"/>
    <property type="match status" value="1"/>
</dbReference>
<dbReference type="HOGENOM" id="CLU_077607_0_0_6"/>
<keyword evidence="1 4" id="KW-0963">Cytoplasm</keyword>
<protein>
    <recommendedName>
        <fullName evidence="4">Aspartate/glutamate leucyltransferase</fullName>
        <ecNumber evidence="4">2.3.2.29</ecNumber>
    </recommendedName>
</protein>
<dbReference type="Pfam" id="PF04377">
    <property type="entry name" value="ATE_C"/>
    <property type="match status" value="1"/>
</dbReference>
<comment type="function">
    <text evidence="4">Functions in the N-end rule pathway of protein degradation where it conjugates Leu from its aminoacyl-tRNA to the N-termini of proteins containing an N-terminal aspartate or glutamate.</text>
</comment>
<evidence type="ECO:0000259" key="5">
    <source>
        <dbReference type="Pfam" id="PF04376"/>
    </source>
</evidence>
<evidence type="ECO:0000259" key="6">
    <source>
        <dbReference type="Pfam" id="PF04377"/>
    </source>
</evidence>
<feature type="domain" description="N-end rule aminoacyl transferase C-terminal" evidence="6">
    <location>
        <begin position="105"/>
        <end position="226"/>
    </location>
</feature>
<evidence type="ECO:0000256" key="3">
    <source>
        <dbReference type="ARBA" id="ARBA00023315"/>
    </source>
</evidence>
<proteinExistence type="inferred from homology"/>
<evidence type="ECO:0000313" key="7">
    <source>
        <dbReference type="EMBL" id="EIJ42768.1"/>
    </source>
</evidence>
<accession>I3CGM5</accession>
<comment type="subcellular location">
    <subcellularLocation>
        <location evidence="4">Cytoplasm</location>
    </subcellularLocation>
</comment>
<evidence type="ECO:0000256" key="4">
    <source>
        <dbReference type="HAMAP-Rule" id="MF_00689"/>
    </source>
</evidence>
<dbReference type="SUPFAM" id="SSF55729">
    <property type="entry name" value="Acyl-CoA N-acyltransferases (Nat)"/>
    <property type="match status" value="1"/>
</dbReference>
<dbReference type="EMBL" id="JH600070">
    <property type="protein sequence ID" value="EIJ42768.1"/>
    <property type="molecule type" value="Genomic_DNA"/>
</dbReference>
<dbReference type="InterPro" id="IPR030700">
    <property type="entry name" value="N-end_Aminoacyl_Trfase"/>
</dbReference>
<dbReference type="HAMAP" id="MF_00689">
    <property type="entry name" value="Bpt"/>
    <property type="match status" value="1"/>
</dbReference>
<dbReference type="GO" id="GO:0005737">
    <property type="term" value="C:cytoplasm"/>
    <property type="evidence" value="ECO:0007669"/>
    <property type="project" value="UniProtKB-SubCell"/>
</dbReference>
<dbReference type="GO" id="GO:0008914">
    <property type="term" value="F:leucyl-tRNA--protein transferase activity"/>
    <property type="evidence" value="ECO:0007669"/>
    <property type="project" value="UniProtKB-UniRule"/>
</dbReference>
<dbReference type="PANTHER" id="PTHR21367">
    <property type="entry name" value="ARGININE-TRNA-PROTEIN TRANSFERASE 1"/>
    <property type="match status" value="1"/>
</dbReference>
<evidence type="ECO:0000256" key="1">
    <source>
        <dbReference type="ARBA" id="ARBA00022490"/>
    </source>
</evidence>
<dbReference type="OrthoDB" id="9782022at2"/>
<dbReference type="NCBIfam" id="NF002342">
    <property type="entry name" value="PRK01305.1-3"/>
    <property type="match status" value="1"/>
</dbReference>
<dbReference type="Pfam" id="PF04376">
    <property type="entry name" value="ATE_N"/>
    <property type="match status" value="1"/>
</dbReference>
<organism evidence="7 8">
    <name type="scientific">Beggiatoa alba B18LD</name>
    <dbReference type="NCBI Taxonomy" id="395493"/>
    <lineage>
        <taxon>Bacteria</taxon>
        <taxon>Pseudomonadati</taxon>
        <taxon>Pseudomonadota</taxon>
        <taxon>Gammaproteobacteria</taxon>
        <taxon>Thiotrichales</taxon>
        <taxon>Thiotrichaceae</taxon>
        <taxon>Beggiatoa</taxon>
    </lineage>
</organism>
<comment type="catalytic activity">
    <reaction evidence="4">
        <text>N-terminal L-aspartyl-[protein] + L-leucyl-tRNA(Leu) = N-terminal L-leucyl-L-aspartyl-[protein] + tRNA(Leu) + H(+)</text>
        <dbReference type="Rhea" id="RHEA:50420"/>
        <dbReference type="Rhea" id="RHEA-COMP:9613"/>
        <dbReference type="Rhea" id="RHEA-COMP:9622"/>
        <dbReference type="Rhea" id="RHEA-COMP:12669"/>
        <dbReference type="Rhea" id="RHEA-COMP:12674"/>
        <dbReference type="ChEBI" id="CHEBI:15378"/>
        <dbReference type="ChEBI" id="CHEBI:64720"/>
        <dbReference type="ChEBI" id="CHEBI:78442"/>
        <dbReference type="ChEBI" id="CHEBI:78494"/>
        <dbReference type="ChEBI" id="CHEBI:133042"/>
        <dbReference type="EC" id="2.3.2.29"/>
    </reaction>
</comment>
<comment type="similarity">
    <text evidence="4">Belongs to the R-transferase family. Bpt subfamily.</text>
</comment>
<comment type="catalytic activity">
    <reaction evidence="4">
        <text>N-terminal L-glutamyl-[protein] + L-leucyl-tRNA(Leu) = N-terminal L-leucyl-L-glutamyl-[protein] + tRNA(Leu) + H(+)</text>
        <dbReference type="Rhea" id="RHEA:50412"/>
        <dbReference type="Rhea" id="RHEA-COMP:9613"/>
        <dbReference type="Rhea" id="RHEA-COMP:9622"/>
        <dbReference type="Rhea" id="RHEA-COMP:12664"/>
        <dbReference type="Rhea" id="RHEA-COMP:12668"/>
        <dbReference type="ChEBI" id="CHEBI:15378"/>
        <dbReference type="ChEBI" id="CHEBI:64721"/>
        <dbReference type="ChEBI" id="CHEBI:78442"/>
        <dbReference type="ChEBI" id="CHEBI:78494"/>
        <dbReference type="ChEBI" id="CHEBI:133041"/>
        <dbReference type="EC" id="2.3.2.29"/>
    </reaction>
</comment>
<dbReference type="InterPro" id="IPR017138">
    <property type="entry name" value="Asp_Glu_LeuTrfase"/>
</dbReference>
<evidence type="ECO:0000256" key="2">
    <source>
        <dbReference type="ARBA" id="ARBA00022679"/>
    </source>
</evidence>
<dbReference type="GO" id="GO:0071596">
    <property type="term" value="P:ubiquitin-dependent protein catabolic process via the N-end rule pathway"/>
    <property type="evidence" value="ECO:0007669"/>
    <property type="project" value="InterPro"/>
</dbReference>
<sequence>MNFRTQFNLYATPPHECSYLSGRQATTIFIDPHFPKDKALYSTLSQHGFRRSGEHLYRPHCHSCDACVPVRIPVCFFEPNRTQQRIWRKNQDLVVKAVAGGFREEHFQLYSRYLAARHAGGGMDNPTRHSYMQFLTSSWAETIFYEFYLQDELIIVAVVDHFEQGLSAVYTFFNPDYPKRSLGVYAVLWEIEECKRLRKEALYLGYWIKNCQKMSYKVNYQPLEYYRHGLWQPKP</sequence>
<dbReference type="eggNOG" id="COG2935">
    <property type="taxonomic scope" value="Bacteria"/>
</dbReference>
<dbReference type="PANTHER" id="PTHR21367:SF1">
    <property type="entry name" value="ARGINYL-TRNA--PROTEIN TRANSFERASE 1"/>
    <property type="match status" value="1"/>
</dbReference>
<dbReference type="NCBIfam" id="NF002341">
    <property type="entry name" value="PRK01305.1-1"/>
    <property type="match status" value="1"/>
</dbReference>
<dbReference type="InterPro" id="IPR007472">
    <property type="entry name" value="N-end_Aminoacyl_Trfase_C"/>
</dbReference>
<keyword evidence="8" id="KW-1185">Reference proteome</keyword>
<keyword evidence="3 4" id="KW-0012">Acyltransferase</keyword>
<dbReference type="InterPro" id="IPR016181">
    <property type="entry name" value="Acyl_CoA_acyltransferase"/>
</dbReference>
<evidence type="ECO:0000313" key="8">
    <source>
        <dbReference type="Proteomes" id="UP000005744"/>
    </source>
</evidence>
<dbReference type="InterPro" id="IPR007471">
    <property type="entry name" value="N-end_Aminoacyl_Trfase_N"/>
</dbReference>
<dbReference type="EC" id="2.3.2.29" evidence="4"/>
<dbReference type="AlphaFoldDB" id="I3CGM5"/>
<reference evidence="7 8" key="1">
    <citation type="submission" date="2011-11" db="EMBL/GenBank/DDBJ databases">
        <title>Improved High-Quality Draft sequence of Beggiatoa alba B18lD.</title>
        <authorList>
            <consortium name="US DOE Joint Genome Institute"/>
            <person name="Lucas S."/>
            <person name="Han J."/>
            <person name="Lapidus A."/>
            <person name="Cheng J.-F."/>
            <person name="Goodwin L."/>
            <person name="Pitluck S."/>
            <person name="Peters L."/>
            <person name="Mikhailova N."/>
            <person name="Held B."/>
            <person name="Detter J.C."/>
            <person name="Han C."/>
            <person name="Tapia R."/>
            <person name="Land M."/>
            <person name="Hauser L."/>
            <person name="Kyrpides N."/>
            <person name="Ivanova N."/>
            <person name="Pagani I."/>
            <person name="Samuel K."/>
            <person name="Teske A."/>
            <person name="Mueller J."/>
            <person name="Woyke T."/>
        </authorList>
    </citation>
    <scope>NUCLEOTIDE SEQUENCE [LARGE SCALE GENOMIC DNA]</scope>
    <source>
        <strain evidence="7 8">B18LD</strain>
    </source>
</reference>
<keyword evidence="2 4" id="KW-0808">Transferase</keyword>